<dbReference type="PATRIC" id="fig|186479.3.peg.938"/>
<organism evidence="2 3">
    <name type="scientific">Kouleothrix aurantiaca</name>
    <dbReference type="NCBI Taxonomy" id="186479"/>
    <lineage>
        <taxon>Bacteria</taxon>
        <taxon>Bacillati</taxon>
        <taxon>Chloroflexota</taxon>
        <taxon>Chloroflexia</taxon>
        <taxon>Chloroflexales</taxon>
        <taxon>Roseiflexineae</taxon>
        <taxon>Roseiflexaceae</taxon>
        <taxon>Kouleothrix</taxon>
    </lineage>
</organism>
<reference evidence="2 3" key="1">
    <citation type="submission" date="2015-09" db="EMBL/GenBank/DDBJ databases">
        <title>Draft genome sequence of Kouleothrix aurantiaca JCM 19913.</title>
        <authorList>
            <person name="Hemp J."/>
        </authorList>
    </citation>
    <scope>NUCLEOTIDE SEQUENCE [LARGE SCALE GENOMIC DNA]</scope>
    <source>
        <strain evidence="2 3">COM-B</strain>
    </source>
</reference>
<comment type="caution">
    <text evidence="2">The sequence shown here is derived from an EMBL/GenBank/DDBJ whole genome shotgun (WGS) entry which is preliminary data.</text>
</comment>
<dbReference type="EMBL" id="LJCR01001206">
    <property type="protein sequence ID" value="KPV50804.1"/>
    <property type="molecule type" value="Genomic_DNA"/>
</dbReference>
<proteinExistence type="predicted"/>
<protein>
    <submittedName>
        <fullName evidence="2">Uncharacterized protein</fullName>
    </submittedName>
</protein>
<sequence>MARSKTATEQAPLVSRTYRAAIRLGEDFVTLEETVVLPIDATDEEIAQAVDLGWRIFAAQRATAEQQISDIRAGMPAVPPQIRMREPDAPASDKQRNYIATLQEQLGWSGEQLAAYAQEQEIDLAGMTKGQASAFIDGLKALVGQAAEPASRQDRGANGRAPAAVPVEPAQARRGAIGRATVAAGQDRDDPLL</sequence>
<evidence type="ECO:0000313" key="3">
    <source>
        <dbReference type="Proteomes" id="UP000050509"/>
    </source>
</evidence>
<gene>
    <name evidence="2" type="ORF">SE17_24780</name>
</gene>
<evidence type="ECO:0000256" key="1">
    <source>
        <dbReference type="SAM" id="MobiDB-lite"/>
    </source>
</evidence>
<feature type="region of interest" description="Disordered" evidence="1">
    <location>
        <begin position="147"/>
        <end position="193"/>
    </location>
</feature>
<accession>A0A0P9CYW8</accession>
<evidence type="ECO:0000313" key="2">
    <source>
        <dbReference type="EMBL" id="KPV50804.1"/>
    </source>
</evidence>
<dbReference type="AlphaFoldDB" id="A0A0P9CYW8"/>
<feature type="compositionally biased region" description="Low complexity" evidence="1">
    <location>
        <begin position="160"/>
        <end position="174"/>
    </location>
</feature>
<dbReference type="Proteomes" id="UP000050509">
    <property type="component" value="Unassembled WGS sequence"/>
</dbReference>
<name>A0A0P9CYW8_9CHLR</name>
<keyword evidence="3" id="KW-1185">Reference proteome</keyword>